<evidence type="ECO:0000313" key="2">
    <source>
        <dbReference type="EMBL" id="OHT11572.1"/>
    </source>
</evidence>
<dbReference type="InterPro" id="IPR036388">
    <property type="entry name" value="WH-like_DNA-bd_sf"/>
</dbReference>
<dbReference type="Gene3D" id="1.10.10.10">
    <property type="entry name" value="Winged helix-like DNA-binding domain superfamily/Winged helix DNA-binding domain"/>
    <property type="match status" value="1"/>
</dbReference>
<dbReference type="GO" id="GO:0006355">
    <property type="term" value="P:regulation of DNA-templated transcription"/>
    <property type="evidence" value="ECO:0007669"/>
    <property type="project" value="InterPro"/>
</dbReference>
<dbReference type="GeneID" id="94835169"/>
<sequence length="273" mass="32756">MLLYHRRDDKKKMKDKLKSNSKMTFSQFIKEFIQKNEVENQKLSHLNEPIKTIQLESLRRETSIEKRRLSDLFSVMTVLNICTKICSQCYQWNSIDNIHNALIDIGIKLEKKAIRMPFEKLFETGPSPPIGELTTKIIEVFVYFGERKMSLTLIAKLLAPNRERVKKVLRRVYLTSYFLEQFDIISHGEERGIYQFNLDLNEISREVYQNLQNQPSHEFTILNLLNRVDDTYINSQRMQRQFLLKMFFIHPDEFHRRVVNMNFHPFFLREKLT</sequence>
<proteinExistence type="predicted"/>
<gene>
    <name evidence="2" type="ORF">TRFO_18933</name>
</gene>
<feature type="domain" description="E2F/DP family winged-helix DNA-binding" evidence="1">
    <location>
        <begin position="20"/>
        <end position="94"/>
    </location>
</feature>
<evidence type="ECO:0000259" key="1">
    <source>
        <dbReference type="SMART" id="SM01372"/>
    </source>
</evidence>
<dbReference type="GO" id="GO:0005667">
    <property type="term" value="C:transcription regulator complex"/>
    <property type="evidence" value="ECO:0007669"/>
    <property type="project" value="InterPro"/>
</dbReference>
<evidence type="ECO:0000313" key="3">
    <source>
        <dbReference type="Proteomes" id="UP000179807"/>
    </source>
</evidence>
<dbReference type="RefSeq" id="XP_068364708.1">
    <property type="nucleotide sequence ID" value="XM_068500465.1"/>
</dbReference>
<comment type="caution">
    <text evidence="2">The sequence shown here is derived from an EMBL/GenBank/DDBJ whole genome shotgun (WGS) entry which is preliminary data.</text>
</comment>
<protein>
    <recommendedName>
        <fullName evidence="1">E2F/DP family winged-helix DNA-binding domain-containing protein</fullName>
    </recommendedName>
</protein>
<organism evidence="2 3">
    <name type="scientific">Tritrichomonas foetus</name>
    <dbReference type="NCBI Taxonomy" id="1144522"/>
    <lineage>
        <taxon>Eukaryota</taxon>
        <taxon>Metamonada</taxon>
        <taxon>Parabasalia</taxon>
        <taxon>Tritrichomonadida</taxon>
        <taxon>Tritrichomonadidae</taxon>
        <taxon>Tritrichomonas</taxon>
    </lineage>
</organism>
<dbReference type="AlphaFoldDB" id="A0A1J4KP49"/>
<dbReference type="VEuPathDB" id="TrichDB:TRFO_18933"/>
<dbReference type="SMART" id="SM01372">
    <property type="entry name" value="E2F_TDP"/>
    <property type="match status" value="1"/>
</dbReference>
<reference evidence="2" key="1">
    <citation type="submission" date="2016-10" db="EMBL/GenBank/DDBJ databases">
        <authorList>
            <person name="Benchimol M."/>
            <person name="Almeida L.G."/>
            <person name="Vasconcelos A.T."/>
            <person name="Perreira-Neves A."/>
            <person name="Rosa I.A."/>
            <person name="Tasca T."/>
            <person name="Bogo M.R."/>
            <person name="de Souza W."/>
        </authorList>
    </citation>
    <scope>NUCLEOTIDE SEQUENCE [LARGE SCALE GENOMIC DNA]</scope>
    <source>
        <strain evidence="2">K</strain>
    </source>
</reference>
<accession>A0A1J4KP49</accession>
<dbReference type="InterPro" id="IPR003316">
    <property type="entry name" value="E2F_WHTH_DNA-bd_dom"/>
</dbReference>
<dbReference type="Proteomes" id="UP000179807">
    <property type="component" value="Unassembled WGS sequence"/>
</dbReference>
<keyword evidence="3" id="KW-1185">Reference proteome</keyword>
<name>A0A1J4KP49_9EUKA</name>
<dbReference type="EMBL" id="MLAK01000584">
    <property type="protein sequence ID" value="OHT11572.1"/>
    <property type="molecule type" value="Genomic_DNA"/>
</dbReference>